<dbReference type="InterPro" id="IPR031807">
    <property type="entry name" value="HicB-like"/>
</dbReference>
<dbReference type="EMBL" id="QOCU01000002">
    <property type="protein sequence ID" value="RHW53078.1"/>
    <property type="molecule type" value="Genomic_DNA"/>
</dbReference>
<gene>
    <name evidence="2" type="ORF">DS834_04140</name>
</gene>
<dbReference type="SUPFAM" id="SSF143100">
    <property type="entry name" value="TTHA1013/TTHA0281-like"/>
    <property type="match status" value="1"/>
</dbReference>
<evidence type="ECO:0000313" key="3">
    <source>
        <dbReference type="Proteomes" id="UP000283380"/>
    </source>
</evidence>
<organism evidence="2 3">
    <name type="scientific">Lactobacillus bombicola</name>
    <dbReference type="NCBI Taxonomy" id="1505723"/>
    <lineage>
        <taxon>Bacteria</taxon>
        <taxon>Bacillati</taxon>
        <taxon>Bacillota</taxon>
        <taxon>Bacilli</taxon>
        <taxon>Lactobacillales</taxon>
        <taxon>Lactobacillaceae</taxon>
        <taxon>Lactobacillus</taxon>
    </lineage>
</organism>
<evidence type="ECO:0000259" key="1">
    <source>
        <dbReference type="Pfam" id="PF15919"/>
    </source>
</evidence>
<dbReference type="InterPro" id="IPR035069">
    <property type="entry name" value="TTHA1013/TTHA0281-like"/>
</dbReference>
<dbReference type="Gene3D" id="3.30.160.250">
    <property type="match status" value="1"/>
</dbReference>
<proteinExistence type="predicted"/>
<dbReference type="Pfam" id="PF15919">
    <property type="entry name" value="HicB_lk_antitox"/>
    <property type="match status" value="1"/>
</dbReference>
<accession>A0ABX9LW12</accession>
<evidence type="ECO:0000313" key="2">
    <source>
        <dbReference type="EMBL" id="RHW53078.1"/>
    </source>
</evidence>
<dbReference type="RefSeq" id="WP_118906923.1">
    <property type="nucleotide sequence ID" value="NZ_QOCU01000002.1"/>
</dbReference>
<reference evidence="2 3" key="1">
    <citation type="submission" date="2018-07" db="EMBL/GenBank/DDBJ databases">
        <title>Genome sequences of six Lactobacillus spp. isolated from bumble bee guts.</title>
        <authorList>
            <person name="Motta E.V.S."/>
            <person name="Moran N.A."/>
        </authorList>
    </citation>
    <scope>NUCLEOTIDE SEQUENCE [LARGE SCALE GENOMIC DNA]</scope>
    <source>
        <strain evidence="2 3">BI-4G</strain>
    </source>
</reference>
<dbReference type="Proteomes" id="UP000283380">
    <property type="component" value="Unassembled WGS sequence"/>
</dbReference>
<keyword evidence="3" id="KW-1185">Reference proteome</keyword>
<sequence>MQEKDLLTYPVVIWPAEKGYNVFVPDLRANGLATQGTSLDNAIYMAGDLIGCMLADTTNYPKATPLDEVVIPAEAKKAITTLISINIKDYRNGDEYDEK</sequence>
<feature type="domain" description="HicB-like antitoxin of toxin-antitoxin system" evidence="1">
    <location>
        <begin position="9"/>
        <end position="91"/>
    </location>
</feature>
<protein>
    <recommendedName>
        <fullName evidence="1">HicB-like antitoxin of toxin-antitoxin system domain-containing protein</fullName>
    </recommendedName>
</protein>
<comment type="caution">
    <text evidence="2">The sequence shown here is derived from an EMBL/GenBank/DDBJ whole genome shotgun (WGS) entry which is preliminary data.</text>
</comment>
<name>A0ABX9LW12_9LACO</name>